<gene>
    <name evidence="1" type="ORF">ABIC20_006768</name>
</gene>
<evidence type="ECO:0000313" key="2">
    <source>
        <dbReference type="Proteomes" id="UP001549119"/>
    </source>
</evidence>
<evidence type="ECO:0000313" key="1">
    <source>
        <dbReference type="EMBL" id="MET3869390.1"/>
    </source>
</evidence>
<dbReference type="EMBL" id="JBEPNW010000003">
    <property type="protein sequence ID" value="MET3869390.1"/>
    <property type="molecule type" value="Genomic_DNA"/>
</dbReference>
<organism evidence="1 2">
    <name type="scientific">Methylobacterium radiotolerans</name>
    <dbReference type="NCBI Taxonomy" id="31998"/>
    <lineage>
        <taxon>Bacteria</taxon>
        <taxon>Pseudomonadati</taxon>
        <taxon>Pseudomonadota</taxon>
        <taxon>Alphaproteobacteria</taxon>
        <taxon>Hyphomicrobiales</taxon>
        <taxon>Methylobacteriaceae</taxon>
        <taxon>Methylobacterium</taxon>
    </lineage>
</organism>
<comment type="caution">
    <text evidence="1">The sequence shown here is derived from an EMBL/GenBank/DDBJ whole genome shotgun (WGS) entry which is preliminary data.</text>
</comment>
<name>A0ABV2NS94_9HYPH</name>
<protein>
    <submittedName>
        <fullName evidence="1">Uncharacterized protein</fullName>
    </submittedName>
</protein>
<sequence>MYASVLGDPEISVEPPDVGPTPEALILREHIRRILRKLPRPAASAQYS</sequence>
<reference evidence="1 2" key="1">
    <citation type="submission" date="2024-06" db="EMBL/GenBank/DDBJ databases">
        <title>Genomics of switchgrass bacterial isolates.</title>
        <authorList>
            <person name="Shade A."/>
        </authorList>
    </citation>
    <scope>NUCLEOTIDE SEQUENCE [LARGE SCALE GENOMIC DNA]</scope>
    <source>
        <strain evidence="1 2">PvP084</strain>
    </source>
</reference>
<accession>A0ABV2NS94</accession>
<dbReference type="Proteomes" id="UP001549119">
    <property type="component" value="Unassembled WGS sequence"/>
</dbReference>
<keyword evidence="2" id="KW-1185">Reference proteome</keyword>
<proteinExistence type="predicted"/>